<evidence type="ECO:0000259" key="13">
    <source>
        <dbReference type="PROSITE" id="PS51352"/>
    </source>
</evidence>
<dbReference type="Pfam" id="PF00085">
    <property type="entry name" value="Thioredoxin"/>
    <property type="match status" value="2"/>
</dbReference>
<dbReference type="WBParaSite" id="TCLT_0000017001-mRNA-1">
    <property type="protein sequence ID" value="TCLT_0000017001-mRNA-1"/>
    <property type="gene ID" value="TCLT_0000017001"/>
</dbReference>
<reference evidence="16" key="1">
    <citation type="submission" date="2017-02" db="UniProtKB">
        <authorList>
            <consortium name="WormBaseParasite"/>
        </authorList>
    </citation>
    <scope>IDENTIFICATION</scope>
</reference>
<dbReference type="GO" id="GO:0015035">
    <property type="term" value="F:protein-disulfide reductase activity"/>
    <property type="evidence" value="ECO:0007669"/>
    <property type="project" value="TreeGrafter"/>
</dbReference>
<evidence type="ECO:0000256" key="3">
    <source>
        <dbReference type="ARBA" id="ARBA00006347"/>
    </source>
</evidence>
<dbReference type="CDD" id="cd03001">
    <property type="entry name" value="PDI_a_P5"/>
    <property type="match status" value="2"/>
</dbReference>
<dbReference type="EMBL" id="UYYF01000010">
    <property type="protein sequence ID" value="VDM95031.1"/>
    <property type="molecule type" value="Genomic_DNA"/>
</dbReference>
<evidence type="ECO:0000256" key="2">
    <source>
        <dbReference type="ARBA" id="ARBA00004319"/>
    </source>
</evidence>
<dbReference type="PROSITE" id="PS51352">
    <property type="entry name" value="THIOREDOXIN_2"/>
    <property type="match status" value="2"/>
</dbReference>
<evidence type="ECO:0000256" key="12">
    <source>
        <dbReference type="SAM" id="SignalP"/>
    </source>
</evidence>
<feature type="domain" description="Thioredoxin" evidence="13">
    <location>
        <begin position="125"/>
        <end position="258"/>
    </location>
</feature>
<dbReference type="OrthoDB" id="10264505at2759"/>
<dbReference type="SUPFAM" id="SSF52833">
    <property type="entry name" value="Thioredoxin-like"/>
    <property type="match status" value="3"/>
</dbReference>
<dbReference type="InterPro" id="IPR005788">
    <property type="entry name" value="PDI_thioredoxin-like_dom"/>
</dbReference>
<keyword evidence="5 12" id="KW-0732">Signal</keyword>
<dbReference type="Pfam" id="PF24541">
    <property type="entry name" value="Thioredox_PDIA6_C"/>
    <property type="match status" value="1"/>
</dbReference>
<name>A0A0N5CJG5_THECL</name>
<dbReference type="OMA" id="KQKLWGW"/>
<dbReference type="InterPro" id="IPR013766">
    <property type="entry name" value="Thioredoxin_domain"/>
</dbReference>
<evidence type="ECO:0000313" key="15">
    <source>
        <dbReference type="Proteomes" id="UP000276776"/>
    </source>
</evidence>
<dbReference type="GO" id="GO:0005788">
    <property type="term" value="C:endoplasmic reticulum lumen"/>
    <property type="evidence" value="ECO:0007669"/>
    <property type="project" value="UniProtKB-SubCell"/>
</dbReference>
<dbReference type="GO" id="GO:0034976">
    <property type="term" value="P:response to endoplasmic reticulum stress"/>
    <property type="evidence" value="ECO:0007669"/>
    <property type="project" value="TreeGrafter"/>
</dbReference>
<keyword evidence="7" id="KW-0256">Endoplasmic reticulum</keyword>
<evidence type="ECO:0000256" key="8">
    <source>
        <dbReference type="ARBA" id="ARBA00023157"/>
    </source>
</evidence>
<comment type="subcellular location">
    <subcellularLocation>
        <location evidence="2">Endoplasmic reticulum lumen</location>
    </subcellularLocation>
</comment>
<feature type="chain" id="PRO_5043126142" description="protein disulfide-isomerase" evidence="12">
    <location>
        <begin position="17"/>
        <end position="429"/>
    </location>
</feature>
<feature type="domain" description="Thioredoxin" evidence="13">
    <location>
        <begin position="3"/>
        <end position="124"/>
    </location>
</feature>
<sequence>MVKLVISVVLVGSLNAFYESNPNVVELTSSNFNNKVLNSNKIWIVEFFAPWCGHCQQLAPEYNKLANAVKGIFEVGAVDMTKYESLGAPYSVQGFPTIIIFGENKKQFTTYQGSRTARDMTNSLMDELKKSLDKKLGGSGRKEGGSSKDVIELTDANFEKLVLYSEDIWLVEFFAPWCGHCKALKPEWEKAATELAGKVKLGALDATVNQKMASLFDIKGYPTIKYFAPGSSVKDAVDYSGGRTSDDLVNFALKKALDNMPPPEVVEAVSQEKVEKECKEKQLCIFAVLPHILDCQSKCRNDYLKVLKESAEKFKRNMWGWIWTEAGKQVALEEAFEMGGFGYPALAALNYRKMKFSMLKGSFGVTGINEFLRDLSYGKGQTVPIRGAEFPKISTVDPWDGKDGEMLVDEEIDVSDIDLDEEILGKTEL</sequence>
<protein>
    <recommendedName>
        <fullName evidence="4">protein disulfide-isomerase</fullName>
        <ecNumber evidence="4">5.3.4.1</ecNumber>
    </recommendedName>
</protein>
<dbReference type="PRINTS" id="PR00421">
    <property type="entry name" value="THIOREDOXIN"/>
</dbReference>
<evidence type="ECO:0000256" key="7">
    <source>
        <dbReference type="ARBA" id="ARBA00022824"/>
    </source>
</evidence>
<keyword evidence="9" id="KW-0413">Isomerase</keyword>
<evidence type="ECO:0000256" key="10">
    <source>
        <dbReference type="ARBA" id="ARBA00023284"/>
    </source>
</evidence>
<dbReference type="PROSITE" id="PS00194">
    <property type="entry name" value="THIOREDOXIN_1"/>
    <property type="match status" value="2"/>
</dbReference>
<dbReference type="InterPro" id="IPR036249">
    <property type="entry name" value="Thioredoxin-like_sf"/>
</dbReference>
<organism evidence="16">
    <name type="scientific">Thelazia callipaeda</name>
    <name type="common">Oriental eyeworm</name>
    <name type="synonym">Parasitic nematode</name>
    <dbReference type="NCBI Taxonomy" id="103827"/>
    <lineage>
        <taxon>Eukaryota</taxon>
        <taxon>Metazoa</taxon>
        <taxon>Ecdysozoa</taxon>
        <taxon>Nematoda</taxon>
        <taxon>Chromadorea</taxon>
        <taxon>Rhabditida</taxon>
        <taxon>Spirurina</taxon>
        <taxon>Spiruromorpha</taxon>
        <taxon>Thelazioidea</taxon>
        <taxon>Thelaziidae</taxon>
        <taxon>Thelazia</taxon>
    </lineage>
</organism>
<gene>
    <name evidence="14" type="ORF">TCLT_LOCUS171</name>
</gene>
<dbReference type="AlphaFoldDB" id="A0A0N5CJG5"/>
<dbReference type="NCBIfam" id="TIGR01126">
    <property type="entry name" value="pdi_dom"/>
    <property type="match status" value="1"/>
</dbReference>
<evidence type="ECO:0000256" key="11">
    <source>
        <dbReference type="RuleBase" id="RU004208"/>
    </source>
</evidence>
<evidence type="ECO:0000256" key="9">
    <source>
        <dbReference type="ARBA" id="ARBA00023235"/>
    </source>
</evidence>
<proteinExistence type="inferred from homology"/>
<evidence type="ECO:0000313" key="16">
    <source>
        <dbReference type="WBParaSite" id="TCLT_0000017001-mRNA-1"/>
    </source>
</evidence>
<keyword evidence="8" id="KW-1015">Disulfide bond</keyword>
<dbReference type="STRING" id="103827.A0A0N5CJG5"/>
<evidence type="ECO:0000313" key="14">
    <source>
        <dbReference type="EMBL" id="VDM95031.1"/>
    </source>
</evidence>
<evidence type="ECO:0000256" key="1">
    <source>
        <dbReference type="ARBA" id="ARBA00001182"/>
    </source>
</evidence>
<dbReference type="EC" id="5.3.4.1" evidence="4"/>
<reference evidence="14 15" key="2">
    <citation type="submission" date="2018-11" db="EMBL/GenBank/DDBJ databases">
        <authorList>
            <consortium name="Pathogen Informatics"/>
        </authorList>
    </citation>
    <scope>NUCLEOTIDE SEQUENCE [LARGE SCALE GENOMIC DNA]</scope>
</reference>
<feature type="signal peptide" evidence="12">
    <location>
        <begin position="1"/>
        <end position="16"/>
    </location>
</feature>
<dbReference type="CDD" id="cd02983">
    <property type="entry name" value="P5_C"/>
    <property type="match status" value="1"/>
</dbReference>
<keyword evidence="10" id="KW-0676">Redox-active center</keyword>
<comment type="catalytic activity">
    <reaction evidence="1">
        <text>Catalyzes the rearrangement of -S-S- bonds in proteins.</text>
        <dbReference type="EC" id="5.3.4.1"/>
    </reaction>
</comment>
<evidence type="ECO:0000256" key="6">
    <source>
        <dbReference type="ARBA" id="ARBA00022737"/>
    </source>
</evidence>
<evidence type="ECO:0000256" key="4">
    <source>
        <dbReference type="ARBA" id="ARBA00012723"/>
    </source>
</evidence>
<dbReference type="InterPro" id="IPR017937">
    <property type="entry name" value="Thioredoxin_CS"/>
</dbReference>
<dbReference type="GO" id="GO:0003756">
    <property type="term" value="F:protein disulfide isomerase activity"/>
    <property type="evidence" value="ECO:0007669"/>
    <property type="project" value="UniProtKB-EC"/>
</dbReference>
<dbReference type="PANTHER" id="PTHR45815:SF3">
    <property type="entry name" value="PROTEIN DISULFIDE-ISOMERASE A6"/>
    <property type="match status" value="1"/>
</dbReference>
<keyword evidence="6" id="KW-0677">Repeat</keyword>
<dbReference type="FunFam" id="3.40.30.10:FF:000032">
    <property type="entry name" value="Protein disulfide-isomerase A6 homolog"/>
    <property type="match status" value="1"/>
</dbReference>
<accession>A0A0N5CJG5</accession>
<evidence type="ECO:0000256" key="5">
    <source>
        <dbReference type="ARBA" id="ARBA00022729"/>
    </source>
</evidence>
<dbReference type="InterPro" id="IPR057305">
    <property type="entry name" value="Thioredox_PDIA6_C"/>
</dbReference>
<dbReference type="Proteomes" id="UP000276776">
    <property type="component" value="Unassembled WGS sequence"/>
</dbReference>
<dbReference type="PANTHER" id="PTHR45815">
    <property type="entry name" value="PROTEIN DISULFIDE-ISOMERASE A6"/>
    <property type="match status" value="1"/>
</dbReference>
<dbReference type="Gene3D" id="3.40.30.10">
    <property type="entry name" value="Glutaredoxin"/>
    <property type="match status" value="2"/>
</dbReference>
<keyword evidence="15" id="KW-1185">Reference proteome</keyword>
<comment type="similarity">
    <text evidence="3 11">Belongs to the protein disulfide isomerase family.</text>
</comment>